<sequence length="171" mass="19078">MKQAARTINTIIRFCILYSFKETYLALAKKIAKKKKLSGRTHQNILRRQRIQTQGSAVNSHHTLLSSSSSCRTEQLQHGSGQDTQSGHSAAVTAFTADSAHSHPAATAAFRQRPNLFRRLCPTLFYAPQTTGKYLAFLPHDISLHGKMLGTANFSSCQHLLQGFFVKIKYD</sequence>
<accession>A0A444J7F5</accession>
<proteinExistence type="predicted"/>
<reference evidence="1 2" key="1">
    <citation type="submission" date="2017-01" db="EMBL/GenBank/DDBJ databases">
        <title>The cable genome- insights into the physiology and evolution of filamentous bacteria capable of sulfide oxidation via long distance electron transfer.</title>
        <authorList>
            <person name="Schreiber L."/>
            <person name="Bjerg J.T."/>
            <person name="Boggild A."/>
            <person name="Van De Vossenberg J."/>
            <person name="Meysman F."/>
            <person name="Nielsen L.P."/>
            <person name="Schramm A."/>
            <person name="Kjeldsen K.U."/>
        </authorList>
    </citation>
    <scope>NUCLEOTIDE SEQUENCE [LARGE SCALE GENOMIC DNA]</scope>
    <source>
        <strain evidence="1">A3</strain>
    </source>
</reference>
<dbReference type="Proteomes" id="UP000287615">
    <property type="component" value="Unassembled WGS sequence"/>
</dbReference>
<gene>
    <name evidence="1" type="ORF">VU00_12972</name>
</gene>
<evidence type="ECO:0000313" key="2">
    <source>
        <dbReference type="Proteomes" id="UP000287615"/>
    </source>
</evidence>
<name>A0A444J7F5_9BACT</name>
<dbReference type="EMBL" id="MTKR01000297">
    <property type="protein sequence ID" value="RWX48987.1"/>
    <property type="molecule type" value="Genomic_DNA"/>
</dbReference>
<comment type="caution">
    <text evidence="1">The sequence shown here is derived from an EMBL/GenBank/DDBJ whole genome shotgun (WGS) entry which is preliminary data.</text>
</comment>
<protein>
    <submittedName>
        <fullName evidence="1">Uncharacterized protein</fullName>
    </submittedName>
</protein>
<evidence type="ECO:0000313" key="1">
    <source>
        <dbReference type="EMBL" id="RWX48987.1"/>
    </source>
</evidence>
<organism evidence="1 2">
    <name type="scientific">Candidatus Electrothrix marina</name>
    <dbReference type="NCBI Taxonomy" id="1859130"/>
    <lineage>
        <taxon>Bacteria</taxon>
        <taxon>Pseudomonadati</taxon>
        <taxon>Thermodesulfobacteriota</taxon>
        <taxon>Desulfobulbia</taxon>
        <taxon>Desulfobulbales</taxon>
        <taxon>Desulfobulbaceae</taxon>
        <taxon>Candidatus Electrothrix</taxon>
    </lineage>
</organism>
<dbReference type="AlphaFoldDB" id="A0A444J7F5"/>